<evidence type="ECO:0000313" key="1">
    <source>
        <dbReference type="EMBL" id="CAK0804536.1"/>
    </source>
</evidence>
<comment type="caution">
    <text evidence="1">The sequence shown here is derived from an EMBL/GenBank/DDBJ whole genome shotgun (WGS) entry which is preliminary data.</text>
</comment>
<proteinExistence type="predicted"/>
<name>A0ABN9QI20_9DINO</name>
<evidence type="ECO:0000313" key="2">
    <source>
        <dbReference type="Proteomes" id="UP001189429"/>
    </source>
</evidence>
<protein>
    <submittedName>
        <fullName evidence="1">Uncharacterized protein</fullName>
    </submittedName>
</protein>
<feature type="non-terminal residue" evidence="1">
    <location>
        <position position="1"/>
    </location>
</feature>
<dbReference type="Proteomes" id="UP001189429">
    <property type="component" value="Unassembled WGS sequence"/>
</dbReference>
<reference evidence="1" key="1">
    <citation type="submission" date="2023-10" db="EMBL/GenBank/DDBJ databases">
        <authorList>
            <person name="Chen Y."/>
            <person name="Shah S."/>
            <person name="Dougan E. K."/>
            <person name="Thang M."/>
            <person name="Chan C."/>
        </authorList>
    </citation>
    <scope>NUCLEOTIDE SEQUENCE [LARGE SCALE GENOMIC DNA]</scope>
</reference>
<accession>A0ABN9QI20</accession>
<feature type="non-terminal residue" evidence="1">
    <location>
        <position position="155"/>
    </location>
</feature>
<sequence length="155" mass="16515">VSDYAELHARINGLSSSPGRAANEYVPGPSLACATLGAWKKQDTEQELEQVLPPLVDSLMQQKFPTVMDDGPGNKPSLAPQRRTSVMVDGVANSLRECAGRLRELFGGQAESLELLEALSIVESKDGRVFVELLGYEGAGPAILVMDSVGSDAEE</sequence>
<dbReference type="EMBL" id="CAUYUJ010003256">
    <property type="protein sequence ID" value="CAK0804536.1"/>
    <property type="molecule type" value="Genomic_DNA"/>
</dbReference>
<gene>
    <name evidence="1" type="ORF">PCOR1329_LOCUS11300</name>
</gene>
<organism evidence="1 2">
    <name type="scientific">Prorocentrum cordatum</name>
    <dbReference type="NCBI Taxonomy" id="2364126"/>
    <lineage>
        <taxon>Eukaryota</taxon>
        <taxon>Sar</taxon>
        <taxon>Alveolata</taxon>
        <taxon>Dinophyceae</taxon>
        <taxon>Prorocentrales</taxon>
        <taxon>Prorocentraceae</taxon>
        <taxon>Prorocentrum</taxon>
    </lineage>
</organism>
<keyword evidence="2" id="KW-1185">Reference proteome</keyword>